<dbReference type="RefSeq" id="WP_323448280.1">
    <property type="nucleotide sequence ID" value="NZ_BSBI01000007.1"/>
</dbReference>
<dbReference type="PIRSF" id="PIRSF002741">
    <property type="entry name" value="MppA"/>
    <property type="match status" value="1"/>
</dbReference>
<keyword evidence="8" id="KW-1185">Reference proteome</keyword>
<keyword evidence="4 5" id="KW-0732">Signal</keyword>
<protein>
    <submittedName>
        <fullName evidence="7">ABC transporter substrate-binding protein</fullName>
    </submittedName>
</protein>
<feature type="chain" id="PRO_5047480833" evidence="5">
    <location>
        <begin position="22"/>
        <end position="528"/>
    </location>
</feature>
<dbReference type="Gene3D" id="3.10.105.10">
    <property type="entry name" value="Dipeptide-binding Protein, Domain 3"/>
    <property type="match status" value="1"/>
</dbReference>
<proteinExistence type="inferred from homology"/>
<evidence type="ECO:0000256" key="2">
    <source>
        <dbReference type="ARBA" id="ARBA00005695"/>
    </source>
</evidence>
<dbReference type="Pfam" id="PF00496">
    <property type="entry name" value="SBP_bac_5"/>
    <property type="match status" value="1"/>
</dbReference>
<dbReference type="PANTHER" id="PTHR30290">
    <property type="entry name" value="PERIPLASMIC BINDING COMPONENT OF ABC TRANSPORTER"/>
    <property type="match status" value="1"/>
</dbReference>
<evidence type="ECO:0000256" key="1">
    <source>
        <dbReference type="ARBA" id="ARBA00004196"/>
    </source>
</evidence>
<name>A0ABQ5P0W2_9ACTN</name>
<dbReference type="PROSITE" id="PS51257">
    <property type="entry name" value="PROKAR_LIPOPROTEIN"/>
    <property type="match status" value="1"/>
</dbReference>
<evidence type="ECO:0000256" key="4">
    <source>
        <dbReference type="ARBA" id="ARBA00022729"/>
    </source>
</evidence>
<feature type="signal peptide" evidence="5">
    <location>
        <begin position="1"/>
        <end position="21"/>
    </location>
</feature>
<dbReference type="InterPro" id="IPR030678">
    <property type="entry name" value="Peptide/Ni-bd"/>
</dbReference>
<comment type="similarity">
    <text evidence="2">Belongs to the bacterial solute-binding protein 5 family.</text>
</comment>
<dbReference type="PANTHER" id="PTHR30290:SF10">
    <property type="entry name" value="PERIPLASMIC OLIGOPEPTIDE-BINDING PROTEIN-RELATED"/>
    <property type="match status" value="1"/>
</dbReference>
<dbReference type="Proteomes" id="UP001291653">
    <property type="component" value="Unassembled WGS sequence"/>
</dbReference>
<reference evidence="7 8" key="1">
    <citation type="submission" date="2022-10" db="EMBL/GenBank/DDBJ databases">
        <title>Draft genome sequence of Streptomyces sp. YSPA8.</title>
        <authorList>
            <person name="Moriuchi R."/>
            <person name="Dohra H."/>
            <person name="Yamamura H."/>
            <person name="Kodani S."/>
        </authorList>
    </citation>
    <scope>NUCLEOTIDE SEQUENCE [LARGE SCALE GENOMIC DNA]</scope>
    <source>
        <strain evidence="7 8">YSPA8</strain>
    </source>
</reference>
<dbReference type="InterPro" id="IPR039424">
    <property type="entry name" value="SBP_5"/>
</dbReference>
<dbReference type="SUPFAM" id="SSF53850">
    <property type="entry name" value="Periplasmic binding protein-like II"/>
    <property type="match status" value="1"/>
</dbReference>
<evidence type="ECO:0000313" key="7">
    <source>
        <dbReference type="EMBL" id="GLF96244.1"/>
    </source>
</evidence>
<evidence type="ECO:0000259" key="6">
    <source>
        <dbReference type="Pfam" id="PF00496"/>
    </source>
</evidence>
<comment type="caution">
    <text evidence="7">The sequence shown here is derived from an EMBL/GenBank/DDBJ whole genome shotgun (WGS) entry which is preliminary data.</text>
</comment>
<accession>A0ABQ5P0W2</accession>
<evidence type="ECO:0000313" key="8">
    <source>
        <dbReference type="Proteomes" id="UP001291653"/>
    </source>
</evidence>
<sequence length="528" mass="57565">MNRKTLVLPAVVGLLAPVLVACGGTESGGGGGAMVVGTTDQIAADATGPAPLDPAFAYDTGSWNVLRQTLQTLMHAPRGGGEPVPDAAQSCEFTDNASQSYRCKLRDGLKFSDGTAITAEDVKFSVERILGINDSNGAAALLANIDTVEVKSESELVFHLKTPDATFPFKLSTPAAAIVSKKKYEGKKLRNGFEVDGSGPYTMKAHTKGDAVTKVVFTRNKSYTGDIELHNDKIELRVFPDSGAMTRALEKGEIDIATREMSAAHIKDMLDNPNKDVQLTELPGLSIQYLAFNTDHPSVKDKAVRQAMATLIDRGQIAGQVYSATAEPLYSLIPASVGAHKNVFYNKYGDPSIKRARKLLGEANIDTPVKLTLHYAGDRYNAKEYELIRDQLNRSGLFQADLKGHDWKQYLRAGQNGDYAVYGLGWVPDFPDPDNYIAPFLEKDNFLGSPYRNTDADKLIRDSRRKADRTSAGEEFAQLQEIIAEDVPILPIWQGKQYVASRKGVNGVERLLNGSSDLQLWELSDSDS</sequence>
<dbReference type="Gene3D" id="3.40.190.10">
    <property type="entry name" value="Periplasmic binding protein-like II"/>
    <property type="match status" value="1"/>
</dbReference>
<dbReference type="Gene3D" id="3.90.76.10">
    <property type="entry name" value="Dipeptide-binding Protein, Domain 1"/>
    <property type="match status" value="1"/>
</dbReference>
<evidence type="ECO:0000256" key="3">
    <source>
        <dbReference type="ARBA" id="ARBA00022448"/>
    </source>
</evidence>
<comment type="subcellular location">
    <subcellularLocation>
        <location evidence="1">Cell envelope</location>
    </subcellularLocation>
</comment>
<feature type="domain" description="Solute-binding protein family 5" evidence="6">
    <location>
        <begin position="82"/>
        <end position="445"/>
    </location>
</feature>
<gene>
    <name evidence="7" type="ORF">SYYSPA8_18125</name>
</gene>
<dbReference type="EMBL" id="BSBI01000007">
    <property type="protein sequence ID" value="GLF96244.1"/>
    <property type="molecule type" value="Genomic_DNA"/>
</dbReference>
<dbReference type="InterPro" id="IPR000914">
    <property type="entry name" value="SBP_5_dom"/>
</dbReference>
<keyword evidence="3" id="KW-0813">Transport</keyword>
<organism evidence="7 8">
    <name type="scientific">Streptomyces yaizuensis</name>
    <dbReference type="NCBI Taxonomy" id="2989713"/>
    <lineage>
        <taxon>Bacteria</taxon>
        <taxon>Bacillati</taxon>
        <taxon>Actinomycetota</taxon>
        <taxon>Actinomycetes</taxon>
        <taxon>Kitasatosporales</taxon>
        <taxon>Streptomycetaceae</taxon>
        <taxon>Streptomyces</taxon>
    </lineage>
</organism>
<evidence type="ECO:0000256" key="5">
    <source>
        <dbReference type="SAM" id="SignalP"/>
    </source>
</evidence>